<keyword evidence="5" id="KW-1185">Reference proteome</keyword>
<feature type="region of interest" description="Disordered" evidence="1">
    <location>
        <begin position="1"/>
        <end position="22"/>
    </location>
</feature>
<dbReference type="OrthoDB" id="3275941at2"/>
<dbReference type="EMBL" id="JAGGLP010000009">
    <property type="protein sequence ID" value="MBP2051830.1"/>
    <property type="molecule type" value="Genomic_DNA"/>
</dbReference>
<reference evidence="3 5" key="2">
    <citation type="submission" date="2021-03" db="EMBL/GenBank/DDBJ databases">
        <title>Genomic Encyclopedia of Type Strains, Phase IV (KMG-IV): sequencing the most valuable type-strain genomes for metagenomic binning, comparative biology and taxonomic classification.</title>
        <authorList>
            <person name="Goeker M."/>
        </authorList>
    </citation>
    <scope>NUCLEOTIDE SEQUENCE [LARGE SCALE GENOMIC DNA]</scope>
    <source>
        <strain evidence="3 5">DSM 40499</strain>
    </source>
</reference>
<dbReference type="STRING" id="68214.AVL59_08820"/>
<dbReference type="Proteomes" id="UP000092659">
    <property type="component" value="Chromosome"/>
</dbReference>
<dbReference type="Proteomes" id="UP001519309">
    <property type="component" value="Unassembled WGS sequence"/>
</dbReference>
<evidence type="ECO:0000313" key="4">
    <source>
        <dbReference type="Proteomes" id="UP000092659"/>
    </source>
</evidence>
<dbReference type="AlphaFoldDB" id="A0A1B1ASZ8"/>
<protein>
    <recommendedName>
        <fullName evidence="6">Bacterial Ig domain-containing protein</fullName>
    </recommendedName>
</protein>
<evidence type="ECO:0008006" key="6">
    <source>
        <dbReference type="Google" id="ProtNLM"/>
    </source>
</evidence>
<dbReference type="EMBL" id="CP016279">
    <property type="protein sequence ID" value="ANP49699.1"/>
    <property type="molecule type" value="Genomic_DNA"/>
</dbReference>
<evidence type="ECO:0000256" key="1">
    <source>
        <dbReference type="SAM" id="MobiDB-lite"/>
    </source>
</evidence>
<evidence type="ECO:0000313" key="5">
    <source>
        <dbReference type="Proteomes" id="UP001519309"/>
    </source>
</evidence>
<evidence type="ECO:0000313" key="2">
    <source>
        <dbReference type="EMBL" id="ANP49699.1"/>
    </source>
</evidence>
<accession>A0A1B1ASZ8</accession>
<proteinExistence type="predicted"/>
<dbReference type="KEGG" id="sgs:AVL59_08820"/>
<reference evidence="2 4" key="1">
    <citation type="submission" date="2016-06" db="EMBL/GenBank/DDBJ databases">
        <title>Complete genome sequence of Streptomyces griseochromogenes ATCC 14511, the Blasticidin S producer.</title>
        <authorList>
            <person name="Wu L."/>
        </authorList>
    </citation>
    <scope>NUCLEOTIDE SEQUENCE [LARGE SCALE GENOMIC DNA]</scope>
    <source>
        <strain evidence="2 4">ATCC 14511</strain>
    </source>
</reference>
<dbReference type="RefSeq" id="WP_067301239.1">
    <property type="nucleotide sequence ID" value="NZ_CP016279.1"/>
</dbReference>
<evidence type="ECO:0000313" key="3">
    <source>
        <dbReference type="EMBL" id="MBP2051830.1"/>
    </source>
</evidence>
<name>A0A1B1ASZ8_9ACTN</name>
<sequence length="111" mass="11319">MPLPERTVDFPGVVPPAHAGPDDLATGTDVIISRSGSTVTLPAGRTCKTSSGWSVLTQDASGTPHVLRAAAGTYTWKLGAHPRDGQGPDLALTGTMTLGRPPGRTPVPPVA</sequence>
<feature type="region of interest" description="Disordered" evidence="1">
    <location>
        <begin position="79"/>
        <end position="111"/>
    </location>
</feature>
<gene>
    <name evidence="2" type="ORF">AVL59_08820</name>
    <name evidence="3" type="ORF">J2Z21_004807</name>
</gene>
<organism evidence="2 4">
    <name type="scientific">Streptomyces griseochromogenes</name>
    <dbReference type="NCBI Taxonomy" id="68214"/>
    <lineage>
        <taxon>Bacteria</taxon>
        <taxon>Bacillati</taxon>
        <taxon>Actinomycetota</taxon>
        <taxon>Actinomycetes</taxon>
        <taxon>Kitasatosporales</taxon>
        <taxon>Streptomycetaceae</taxon>
        <taxon>Streptomyces</taxon>
    </lineage>
</organism>